<reference evidence="3 5" key="1">
    <citation type="journal article" date="2017" name="Nature">
        <title>The sunflower genome provides insights into oil metabolism, flowering and Asterid evolution.</title>
        <authorList>
            <person name="Badouin H."/>
            <person name="Gouzy J."/>
            <person name="Grassa C.J."/>
            <person name="Murat F."/>
            <person name="Staton S.E."/>
            <person name="Cottret L."/>
            <person name="Lelandais-Briere C."/>
            <person name="Owens G.L."/>
            <person name="Carrere S."/>
            <person name="Mayjonade B."/>
            <person name="Legrand L."/>
            <person name="Gill N."/>
            <person name="Kane N.C."/>
            <person name="Bowers J.E."/>
            <person name="Hubner S."/>
            <person name="Bellec A."/>
            <person name="Berard A."/>
            <person name="Berges H."/>
            <person name="Blanchet N."/>
            <person name="Boniface M.C."/>
            <person name="Brunel D."/>
            <person name="Catrice O."/>
            <person name="Chaidir N."/>
            <person name="Claudel C."/>
            <person name="Donnadieu C."/>
            <person name="Faraut T."/>
            <person name="Fievet G."/>
            <person name="Helmstetter N."/>
            <person name="King M."/>
            <person name="Knapp S.J."/>
            <person name="Lai Z."/>
            <person name="Le Paslier M.C."/>
            <person name="Lippi Y."/>
            <person name="Lorenzon L."/>
            <person name="Mandel J.R."/>
            <person name="Marage G."/>
            <person name="Marchand G."/>
            <person name="Marquand E."/>
            <person name="Bret-Mestries E."/>
            <person name="Morien E."/>
            <person name="Nambeesan S."/>
            <person name="Nguyen T."/>
            <person name="Pegot-Espagnet P."/>
            <person name="Pouilly N."/>
            <person name="Raftis F."/>
            <person name="Sallet E."/>
            <person name="Schiex T."/>
            <person name="Thomas J."/>
            <person name="Vandecasteele C."/>
            <person name="Vares D."/>
            <person name="Vear F."/>
            <person name="Vautrin S."/>
            <person name="Crespi M."/>
            <person name="Mangin B."/>
            <person name="Burke J.M."/>
            <person name="Salse J."/>
            <person name="Munos S."/>
            <person name="Vincourt P."/>
            <person name="Rieseberg L.H."/>
            <person name="Langlade N.B."/>
        </authorList>
    </citation>
    <scope>NUCLEOTIDE SEQUENCE [LARGE SCALE GENOMIC DNA]</scope>
    <source>
        <strain evidence="5">cv. SF193</strain>
        <tissue evidence="3">Leaves</tissue>
    </source>
</reference>
<dbReference type="EMBL" id="CM007893">
    <property type="protein sequence ID" value="OTG27331.1"/>
    <property type="molecule type" value="Genomic_DNA"/>
</dbReference>
<keyword evidence="5" id="KW-1185">Reference proteome</keyword>
<sequence>MDISSGEESEFSDSEITEYKDKPYEQLRNGTPKVKYPGGIFKYPFCAGKKKQNFKYKDLHQHASGVSKGSSNRSAKQKANHLALTLYLENELADEAEKPL</sequence>
<dbReference type="Pfam" id="PF03470">
    <property type="entry name" value="zf-XS"/>
    <property type="match status" value="1"/>
</dbReference>
<dbReference type="Proteomes" id="UP000215914">
    <property type="component" value="Chromosome 4"/>
</dbReference>
<dbReference type="PANTHER" id="PTHR21596">
    <property type="entry name" value="RIBONUCLEASE P SUBUNIT P38"/>
    <property type="match status" value="1"/>
</dbReference>
<dbReference type="EMBL" id="MNCJ02000319">
    <property type="protein sequence ID" value="KAF5808358.1"/>
    <property type="molecule type" value="Genomic_DNA"/>
</dbReference>
<evidence type="ECO:0000256" key="1">
    <source>
        <dbReference type="SAM" id="MobiDB-lite"/>
    </source>
</evidence>
<dbReference type="OMA" id="YPFCAGK"/>
<reference evidence="3" key="3">
    <citation type="submission" date="2020-06" db="EMBL/GenBank/DDBJ databases">
        <title>Helianthus annuus Genome sequencing and assembly Release 2.</title>
        <authorList>
            <person name="Gouzy J."/>
            <person name="Langlade N."/>
            <person name="Munos S."/>
        </authorList>
    </citation>
    <scope>NUCLEOTIDE SEQUENCE</scope>
    <source>
        <tissue evidence="3">Leaves</tissue>
    </source>
</reference>
<dbReference type="AlphaFoldDB" id="A0A251UYB6"/>
<feature type="compositionally biased region" description="Acidic residues" evidence="1">
    <location>
        <begin position="1"/>
        <end position="16"/>
    </location>
</feature>
<gene>
    <name evidence="4" type="ORF">HannXRQ_Chr04g0098871</name>
    <name evidence="3" type="ORF">HanXRQr2_Chr04g0144421</name>
</gene>
<protein>
    <submittedName>
        <fullName evidence="3 4">Zinc finger-XS domain-containing protein</fullName>
    </submittedName>
</protein>
<organism evidence="4 5">
    <name type="scientific">Helianthus annuus</name>
    <name type="common">Common sunflower</name>
    <dbReference type="NCBI Taxonomy" id="4232"/>
    <lineage>
        <taxon>Eukaryota</taxon>
        <taxon>Viridiplantae</taxon>
        <taxon>Streptophyta</taxon>
        <taxon>Embryophyta</taxon>
        <taxon>Tracheophyta</taxon>
        <taxon>Spermatophyta</taxon>
        <taxon>Magnoliopsida</taxon>
        <taxon>eudicotyledons</taxon>
        <taxon>Gunneridae</taxon>
        <taxon>Pentapetalae</taxon>
        <taxon>asterids</taxon>
        <taxon>campanulids</taxon>
        <taxon>Asterales</taxon>
        <taxon>Asteraceae</taxon>
        <taxon>Asteroideae</taxon>
        <taxon>Heliantheae alliance</taxon>
        <taxon>Heliantheae</taxon>
        <taxon>Helianthus</taxon>
    </lineage>
</organism>
<feature type="region of interest" description="Disordered" evidence="1">
    <location>
        <begin position="1"/>
        <end position="31"/>
    </location>
</feature>
<accession>A0A251UYB6</accession>
<dbReference type="InterPro" id="IPR045177">
    <property type="entry name" value="FDM1-5/IDN2"/>
</dbReference>
<evidence type="ECO:0000313" key="3">
    <source>
        <dbReference type="EMBL" id="KAF5808358.1"/>
    </source>
</evidence>
<dbReference type="Gramene" id="mRNA:HanXRQr2_Chr04g0144421">
    <property type="protein sequence ID" value="CDS:HanXRQr2_Chr04g0144421.1"/>
    <property type="gene ID" value="HanXRQr2_Chr04g0144421"/>
</dbReference>
<evidence type="ECO:0000259" key="2">
    <source>
        <dbReference type="Pfam" id="PF03470"/>
    </source>
</evidence>
<evidence type="ECO:0000313" key="4">
    <source>
        <dbReference type="EMBL" id="OTG27331.1"/>
    </source>
</evidence>
<dbReference type="PANTHER" id="PTHR21596:SF3">
    <property type="entry name" value="FACTOR OF DNA METHYLATION 1-RELATED"/>
    <property type="match status" value="1"/>
</dbReference>
<proteinExistence type="predicted"/>
<dbReference type="GO" id="GO:0080188">
    <property type="term" value="P:gene silencing by siRNA-directed DNA methylation"/>
    <property type="evidence" value="ECO:0007669"/>
    <property type="project" value="InterPro"/>
</dbReference>
<dbReference type="InParanoid" id="A0A251UYB6"/>
<reference evidence="4" key="2">
    <citation type="submission" date="2017-02" db="EMBL/GenBank/DDBJ databases">
        <title>Sunflower complete genome.</title>
        <authorList>
            <person name="Langlade N."/>
            <person name="Munos S."/>
        </authorList>
    </citation>
    <scope>NUCLEOTIDE SEQUENCE [LARGE SCALE GENOMIC DNA]</scope>
    <source>
        <tissue evidence="4">Leaves</tissue>
    </source>
</reference>
<feature type="domain" description="Zinc finger-XS" evidence="2">
    <location>
        <begin position="44"/>
        <end position="84"/>
    </location>
</feature>
<evidence type="ECO:0000313" key="5">
    <source>
        <dbReference type="Proteomes" id="UP000215914"/>
    </source>
</evidence>
<dbReference type="InterPro" id="IPR005381">
    <property type="entry name" value="Znf-XS_domain"/>
</dbReference>
<name>A0A251UYB6_HELAN</name>